<evidence type="ECO:0000256" key="1">
    <source>
        <dbReference type="ARBA" id="ARBA00009437"/>
    </source>
</evidence>
<keyword evidence="4" id="KW-0804">Transcription</keyword>
<dbReference type="Gene3D" id="1.10.10.10">
    <property type="entry name" value="Winged helix-like DNA-binding domain superfamily/Winged helix DNA-binding domain"/>
    <property type="match status" value="1"/>
</dbReference>
<evidence type="ECO:0000313" key="6">
    <source>
        <dbReference type="EMBL" id="CCO56608.1"/>
    </source>
</evidence>
<dbReference type="AlphaFoldDB" id="U4KCU1"/>
<evidence type="ECO:0000256" key="4">
    <source>
        <dbReference type="ARBA" id="ARBA00023163"/>
    </source>
</evidence>
<dbReference type="KEGG" id="vni:VIBNI_A0415"/>
<feature type="domain" description="HTH lysR-type" evidence="5">
    <location>
        <begin position="9"/>
        <end position="66"/>
    </location>
</feature>
<evidence type="ECO:0000256" key="2">
    <source>
        <dbReference type="ARBA" id="ARBA00023015"/>
    </source>
</evidence>
<dbReference type="InterPro" id="IPR036388">
    <property type="entry name" value="WH-like_DNA-bd_sf"/>
</dbReference>
<dbReference type="InterPro" id="IPR050389">
    <property type="entry name" value="LysR-type_TF"/>
</dbReference>
<comment type="similarity">
    <text evidence="1">Belongs to the LysR transcriptional regulatory family.</text>
</comment>
<protein>
    <submittedName>
        <fullName evidence="6">Putative Transcriptional regulator, LysR family</fullName>
    </submittedName>
</protein>
<dbReference type="Proteomes" id="UP000016895">
    <property type="component" value="Chromosome 1"/>
</dbReference>
<dbReference type="GO" id="GO:0003677">
    <property type="term" value="F:DNA binding"/>
    <property type="evidence" value="ECO:0007669"/>
    <property type="project" value="UniProtKB-KW"/>
</dbReference>
<dbReference type="GO" id="GO:0003700">
    <property type="term" value="F:DNA-binding transcription factor activity"/>
    <property type="evidence" value="ECO:0007669"/>
    <property type="project" value="InterPro"/>
</dbReference>
<keyword evidence="3" id="KW-0238">DNA-binding</keyword>
<dbReference type="InterPro" id="IPR005119">
    <property type="entry name" value="LysR_subst-bd"/>
</dbReference>
<dbReference type="InterPro" id="IPR000847">
    <property type="entry name" value="LysR_HTH_N"/>
</dbReference>
<keyword evidence="2" id="KW-0805">Transcription regulation</keyword>
<proteinExistence type="inferred from homology"/>
<dbReference type="STRING" id="28173.VIBNI_A0415"/>
<evidence type="ECO:0000313" key="7">
    <source>
        <dbReference type="Proteomes" id="UP000016895"/>
    </source>
</evidence>
<dbReference type="SUPFAM" id="SSF53850">
    <property type="entry name" value="Periplasmic binding protein-like II"/>
    <property type="match status" value="1"/>
</dbReference>
<evidence type="ECO:0000259" key="5">
    <source>
        <dbReference type="PROSITE" id="PS50931"/>
    </source>
</evidence>
<dbReference type="Gene3D" id="3.40.190.10">
    <property type="entry name" value="Periplasmic binding protein-like II"/>
    <property type="match status" value="2"/>
</dbReference>
<organism evidence="6 7">
    <name type="scientific">Vibrio nigripulchritudo</name>
    <dbReference type="NCBI Taxonomy" id="28173"/>
    <lineage>
        <taxon>Bacteria</taxon>
        <taxon>Pseudomonadati</taxon>
        <taxon>Pseudomonadota</taxon>
        <taxon>Gammaproteobacteria</taxon>
        <taxon>Vibrionales</taxon>
        <taxon>Vibrionaceae</taxon>
        <taxon>Vibrio</taxon>
    </lineage>
</organism>
<dbReference type="eggNOG" id="COG0583">
    <property type="taxonomic scope" value="Bacteria"/>
</dbReference>
<dbReference type="OrthoDB" id="6395715at2"/>
<accession>U4KCU1</accession>
<dbReference type="EMBL" id="FO203526">
    <property type="protein sequence ID" value="CCO56608.1"/>
    <property type="molecule type" value="Genomic_DNA"/>
</dbReference>
<name>U4KCU1_9VIBR</name>
<dbReference type="InterPro" id="IPR036390">
    <property type="entry name" value="WH_DNA-bd_sf"/>
</dbReference>
<dbReference type="RefSeq" id="WP_022549742.1">
    <property type="nucleotide sequence ID" value="NC_022528.1"/>
</dbReference>
<dbReference type="Pfam" id="PF03466">
    <property type="entry name" value="LysR_substrate"/>
    <property type="match status" value="1"/>
</dbReference>
<dbReference type="PANTHER" id="PTHR30118">
    <property type="entry name" value="HTH-TYPE TRANSCRIPTIONAL REGULATOR LEUO-RELATED"/>
    <property type="match status" value="1"/>
</dbReference>
<gene>
    <name evidence="6" type="ORF">VIBNI_A0415</name>
</gene>
<dbReference type="PANTHER" id="PTHR30118:SF14">
    <property type="entry name" value="LYSR FAMILY TRANSCRIPTIONAL REGULATOR"/>
    <property type="match status" value="1"/>
</dbReference>
<evidence type="ECO:0000256" key="3">
    <source>
        <dbReference type="ARBA" id="ARBA00023125"/>
    </source>
</evidence>
<dbReference type="PROSITE" id="PS50931">
    <property type="entry name" value="HTH_LYSR"/>
    <property type="match status" value="1"/>
</dbReference>
<sequence length="307" mass="35008">MAKDLFASLDLNLLRTFLILSQELNMRKASERLFVSQPAISQALQKLRNHFDDELFVKSRNGMKATAFAEELAERITPHLDGLANAVNLSHEFNPRELDHTIKIALSSPVLFSVAGKLYQKLNEEAPNADIQFLNWGKNTCQEIEKGEVLFGVNYQDIKTSKTIYSRHLADTKAVLLVRKEHPLKASTVTPEEAVKYPLASLIIPDVSDNEAASSRILKARGLKHHIAFRSEFPFAVIDVVRNTDMCFPSISLFPVEEYPYLRAIEIDIEDKHLYGYPLEGYYHLKNRNNPIVIWLQECLKTLLSER</sequence>
<dbReference type="Pfam" id="PF00126">
    <property type="entry name" value="HTH_1"/>
    <property type="match status" value="1"/>
</dbReference>
<dbReference type="SUPFAM" id="SSF46785">
    <property type="entry name" value="Winged helix' DNA-binding domain"/>
    <property type="match status" value="1"/>
</dbReference>
<keyword evidence="7" id="KW-1185">Reference proteome</keyword>
<reference evidence="6 7" key="1">
    <citation type="journal article" date="2013" name="ISME J.">
        <title>Comparative genomics of pathogenic lineages of Vibrio nigripulchritudo identifies virulence-associated traits.</title>
        <authorList>
            <person name="Goudenege D."/>
            <person name="Labreuche Y."/>
            <person name="Krin E."/>
            <person name="Ansquer D."/>
            <person name="Mangenot S."/>
            <person name="Calteau A."/>
            <person name="Medigue C."/>
            <person name="Mazel D."/>
            <person name="Polz M.F."/>
            <person name="Le Roux F."/>
        </authorList>
    </citation>
    <scope>NUCLEOTIDE SEQUENCE [LARGE SCALE GENOMIC DNA]</scope>
    <source>
        <strain evidence="7">SnF1</strain>
    </source>
</reference>
<dbReference type="PATRIC" id="fig|1260221.3.peg.390"/>
<dbReference type="PRINTS" id="PR00039">
    <property type="entry name" value="HTHLYSR"/>
</dbReference>